<comment type="caution">
    <text evidence="2">The sequence shown here is derived from an EMBL/GenBank/DDBJ whole genome shotgun (WGS) entry which is preliminary data.</text>
</comment>
<keyword evidence="1" id="KW-0812">Transmembrane</keyword>
<feature type="non-terminal residue" evidence="2">
    <location>
        <position position="1"/>
    </location>
</feature>
<feature type="transmembrane region" description="Helical" evidence="1">
    <location>
        <begin position="6"/>
        <end position="32"/>
    </location>
</feature>
<protein>
    <submittedName>
        <fullName evidence="2">Uncharacterized protein</fullName>
    </submittedName>
</protein>
<proteinExistence type="predicted"/>
<reference evidence="2 3" key="1">
    <citation type="submission" date="2018-10" db="EMBL/GenBank/DDBJ databases">
        <title>A high-quality apple genome assembly.</title>
        <authorList>
            <person name="Hu J."/>
        </authorList>
    </citation>
    <scope>NUCLEOTIDE SEQUENCE [LARGE SCALE GENOMIC DNA]</scope>
    <source>
        <strain evidence="3">cv. HFTH1</strain>
        <tissue evidence="2">Young leaf</tissue>
    </source>
</reference>
<feature type="transmembrane region" description="Helical" evidence="1">
    <location>
        <begin position="174"/>
        <end position="193"/>
    </location>
</feature>
<gene>
    <name evidence="2" type="ORF">DVH24_027356</name>
</gene>
<keyword evidence="1" id="KW-0472">Membrane</keyword>
<accession>A0A498IQW7</accession>
<keyword evidence="3" id="KW-1185">Reference proteome</keyword>
<name>A0A498IQW7_MALDO</name>
<evidence type="ECO:0000313" key="2">
    <source>
        <dbReference type="EMBL" id="RXH84457.1"/>
    </source>
</evidence>
<feature type="transmembrane region" description="Helical" evidence="1">
    <location>
        <begin position="44"/>
        <end position="65"/>
    </location>
</feature>
<sequence length="202" mass="23888">GRSYSILYLTVGFSIQFLILLLYFSWGFGCTITGREREGGCDHFLFLNHSFLNLCQWLLVFVFLLEMERDCLWLLRSWAHVIFTLSFIISTATHFYLYVLQVRFTYCHLDMLVIQYFHRKTNEEGLKTLSFNDKDKIKGKVNSIRLDFLVTEMLLMLLTKVQKHQEAFSDSFKAPLVGFHFLAPIYFLCFGAFEKFQFFVVL</sequence>
<dbReference type="EMBL" id="RDQH01000337">
    <property type="protein sequence ID" value="RXH84457.1"/>
    <property type="molecule type" value="Genomic_DNA"/>
</dbReference>
<dbReference type="AlphaFoldDB" id="A0A498IQW7"/>
<dbReference type="Proteomes" id="UP000290289">
    <property type="component" value="Chromosome 11"/>
</dbReference>
<evidence type="ECO:0000313" key="3">
    <source>
        <dbReference type="Proteomes" id="UP000290289"/>
    </source>
</evidence>
<feature type="transmembrane region" description="Helical" evidence="1">
    <location>
        <begin position="77"/>
        <end position="99"/>
    </location>
</feature>
<organism evidence="2 3">
    <name type="scientific">Malus domestica</name>
    <name type="common">Apple</name>
    <name type="synonym">Pyrus malus</name>
    <dbReference type="NCBI Taxonomy" id="3750"/>
    <lineage>
        <taxon>Eukaryota</taxon>
        <taxon>Viridiplantae</taxon>
        <taxon>Streptophyta</taxon>
        <taxon>Embryophyta</taxon>
        <taxon>Tracheophyta</taxon>
        <taxon>Spermatophyta</taxon>
        <taxon>Magnoliopsida</taxon>
        <taxon>eudicotyledons</taxon>
        <taxon>Gunneridae</taxon>
        <taxon>Pentapetalae</taxon>
        <taxon>rosids</taxon>
        <taxon>fabids</taxon>
        <taxon>Rosales</taxon>
        <taxon>Rosaceae</taxon>
        <taxon>Amygdaloideae</taxon>
        <taxon>Maleae</taxon>
        <taxon>Malus</taxon>
    </lineage>
</organism>
<keyword evidence="1" id="KW-1133">Transmembrane helix</keyword>
<evidence type="ECO:0000256" key="1">
    <source>
        <dbReference type="SAM" id="Phobius"/>
    </source>
</evidence>